<dbReference type="AlphaFoldDB" id="A0A9W9ABU6"/>
<comment type="caution">
    <text evidence="3">The sequence shown here is derived from an EMBL/GenBank/DDBJ whole genome shotgun (WGS) entry which is preliminary data.</text>
</comment>
<protein>
    <submittedName>
        <fullName evidence="3">Uncharacterized protein</fullName>
    </submittedName>
</protein>
<keyword evidence="2" id="KW-0732">Signal</keyword>
<sequence length="187" mass="20900">MRSFVLLSFVPLLYQGSPGCASQHRRPQLPWSTGKNGRKGAKQVADILKKDTSIVGAQGGFTVFDTLKSANIPDTETAKWKPVTDWRAVCGAYAQYAKPADKKAHLVYGPPYNQTHNIWADNEWPALQQNSAVTQVFIYEMKTDGRHGQIKGRLGQVSREVQCTPRIVPRKDPIKSSFPRFSLKSLE</sequence>
<proteinExistence type="predicted"/>
<keyword evidence="4" id="KW-1185">Reference proteome</keyword>
<evidence type="ECO:0000313" key="3">
    <source>
        <dbReference type="EMBL" id="KAJ4479203.1"/>
    </source>
</evidence>
<name>A0A9W9ABU6_9AGAR</name>
<dbReference type="EMBL" id="JAOTPV010000008">
    <property type="protein sequence ID" value="KAJ4479203.1"/>
    <property type="molecule type" value="Genomic_DNA"/>
</dbReference>
<accession>A0A9W9ABU6</accession>
<evidence type="ECO:0000256" key="2">
    <source>
        <dbReference type="SAM" id="SignalP"/>
    </source>
</evidence>
<gene>
    <name evidence="3" type="ORF">J3R30DRAFT_3682490</name>
</gene>
<feature type="region of interest" description="Disordered" evidence="1">
    <location>
        <begin position="19"/>
        <end position="38"/>
    </location>
</feature>
<reference evidence="3" key="1">
    <citation type="submission" date="2022-08" db="EMBL/GenBank/DDBJ databases">
        <title>A Global Phylogenomic Analysis of the Shiitake Genus Lentinula.</title>
        <authorList>
            <consortium name="DOE Joint Genome Institute"/>
            <person name="Sierra-Patev S."/>
            <person name="Min B."/>
            <person name="Naranjo-Ortiz M."/>
            <person name="Looney B."/>
            <person name="Konkel Z."/>
            <person name="Slot J.C."/>
            <person name="Sakamoto Y."/>
            <person name="Steenwyk J.L."/>
            <person name="Rokas A."/>
            <person name="Carro J."/>
            <person name="Camarero S."/>
            <person name="Ferreira P."/>
            <person name="Molpeceres G."/>
            <person name="Ruiz-Duenas F.J."/>
            <person name="Serrano A."/>
            <person name="Henrissat B."/>
            <person name="Drula E."/>
            <person name="Hughes K.W."/>
            <person name="Mata J.L."/>
            <person name="Ishikawa N.K."/>
            <person name="Vargas-Isla R."/>
            <person name="Ushijima S."/>
            <person name="Smith C.A."/>
            <person name="Ahrendt S."/>
            <person name="Andreopoulos W."/>
            <person name="He G."/>
            <person name="Labutti K."/>
            <person name="Lipzen A."/>
            <person name="Ng V."/>
            <person name="Riley R."/>
            <person name="Sandor L."/>
            <person name="Barry K."/>
            <person name="Martinez A.T."/>
            <person name="Xiao Y."/>
            <person name="Gibbons J.G."/>
            <person name="Terashima K."/>
            <person name="Grigoriev I.V."/>
            <person name="Hibbett D.S."/>
        </authorList>
    </citation>
    <scope>NUCLEOTIDE SEQUENCE</scope>
    <source>
        <strain evidence="3">JLM2183</strain>
    </source>
</reference>
<organism evidence="3 4">
    <name type="scientific">Lentinula aciculospora</name>
    <dbReference type="NCBI Taxonomy" id="153920"/>
    <lineage>
        <taxon>Eukaryota</taxon>
        <taxon>Fungi</taxon>
        <taxon>Dikarya</taxon>
        <taxon>Basidiomycota</taxon>
        <taxon>Agaricomycotina</taxon>
        <taxon>Agaricomycetes</taxon>
        <taxon>Agaricomycetidae</taxon>
        <taxon>Agaricales</taxon>
        <taxon>Marasmiineae</taxon>
        <taxon>Omphalotaceae</taxon>
        <taxon>Lentinula</taxon>
    </lineage>
</organism>
<evidence type="ECO:0000256" key="1">
    <source>
        <dbReference type="SAM" id="MobiDB-lite"/>
    </source>
</evidence>
<feature type="signal peptide" evidence="2">
    <location>
        <begin position="1"/>
        <end position="22"/>
    </location>
</feature>
<dbReference type="Proteomes" id="UP001150266">
    <property type="component" value="Unassembled WGS sequence"/>
</dbReference>
<feature type="chain" id="PRO_5040738799" evidence="2">
    <location>
        <begin position="23"/>
        <end position="187"/>
    </location>
</feature>
<evidence type="ECO:0000313" key="4">
    <source>
        <dbReference type="Proteomes" id="UP001150266"/>
    </source>
</evidence>